<evidence type="ECO:0000313" key="1">
    <source>
        <dbReference type="EMBL" id="PJC22550.1"/>
    </source>
</evidence>
<proteinExistence type="predicted"/>
<comment type="caution">
    <text evidence="1">The sequence shown here is derived from an EMBL/GenBank/DDBJ whole genome shotgun (WGS) entry which is preliminary data.</text>
</comment>
<gene>
    <name evidence="1" type="ORF">CO059_02255</name>
</gene>
<dbReference type="InterPro" id="IPR010921">
    <property type="entry name" value="Trp_repressor/repl_initiator"/>
</dbReference>
<dbReference type="InterPro" id="IPR038116">
    <property type="entry name" value="TrpR-like_sf"/>
</dbReference>
<dbReference type="Pfam" id="PF01371">
    <property type="entry name" value="Trp_repressor"/>
    <property type="match status" value="1"/>
</dbReference>
<accession>A0A2M8EIQ3</accession>
<dbReference type="Proteomes" id="UP000228781">
    <property type="component" value="Unassembled WGS sequence"/>
</dbReference>
<dbReference type="InterPro" id="IPR000831">
    <property type="entry name" value="Trp_repress"/>
</dbReference>
<reference evidence="2" key="1">
    <citation type="submission" date="2017-09" db="EMBL/GenBank/DDBJ databases">
        <title>Depth-based differentiation of microbial function through sediment-hosted aquifers and enrichment of novel symbionts in the deep terrestrial subsurface.</title>
        <authorList>
            <person name="Probst A.J."/>
            <person name="Ladd B."/>
            <person name="Jarett J.K."/>
            <person name="Geller-Mcgrath D.E."/>
            <person name="Sieber C.M.K."/>
            <person name="Emerson J.B."/>
            <person name="Anantharaman K."/>
            <person name="Thomas B.C."/>
            <person name="Malmstrom R."/>
            <person name="Stieglmeier M."/>
            <person name="Klingl A."/>
            <person name="Woyke T."/>
            <person name="Ryan C.M."/>
            <person name="Banfield J.F."/>
        </authorList>
    </citation>
    <scope>NUCLEOTIDE SEQUENCE [LARGE SCALE GENOMIC DNA]</scope>
</reference>
<dbReference type="GO" id="GO:0043565">
    <property type="term" value="F:sequence-specific DNA binding"/>
    <property type="evidence" value="ECO:0007669"/>
    <property type="project" value="InterPro"/>
</dbReference>
<protein>
    <submittedName>
        <fullName evidence="1">Uncharacterized protein</fullName>
    </submittedName>
</protein>
<dbReference type="EMBL" id="PFSK01000032">
    <property type="protein sequence ID" value="PJC22550.1"/>
    <property type="molecule type" value="Genomic_DNA"/>
</dbReference>
<dbReference type="SUPFAM" id="SSF48295">
    <property type="entry name" value="TrpR-like"/>
    <property type="match status" value="1"/>
</dbReference>
<dbReference type="Gene3D" id="1.10.1270.10">
    <property type="entry name" value="TrpR-like"/>
    <property type="match status" value="1"/>
</dbReference>
<sequence>MTKVSRRQTNPAEERQLIKEFWEDLESLDRRERLRFLQALFTPTEIKMFSKRLGAFKLLYRRKSYNEISRKLNLTPTTINKLSNILHRADDFLLRVIAKLC</sequence>
<name>A0A2M8EIQ3_UNCKA</name>
<evidence type="ECO:0000313" key="2">
    <source>
        <dbReference type="Proteomes" id="UP000228781"/>
    </source>
</evidence>
<dbReference type="AlphaFoldDB" id="A0A2M8EIQ3"/>
<organism evidence="1 2">
    <name type="scientific">candidate division WWE3 bacterium CG_4_9_14_0_2_um_filter_48_10</name>
    <dbReference type="NCBI Taxonomy" id="1975078"/>
    <lineage>
        <taxon>Bacteria</taxon>
        <taxon>Katanobacteria</taxon>
    </lineage>
</organism>
<dbReference type="GO" id="GO:0003700">
    <property type="term" value="F:DNA-binding transcription factor activity"/>
    <property type="evidence" value="ECO:0007669"/>
    <property type="project" value="InterPro"/>
</dbReference>